<dbReference type="PANTHER" id="PTHR12110">
    <property type="entry name" value="HYDROXYPYRUVATE ISOMERASE"/>
    <property type="match status" value="1"/>
</dbReference>
<dbReference type="PANTHER" id="PTHR12110:SF41">
    <property type="entry name" value="INOSOSE DEHYDRATASE"/>
    <property type="match status" value="1"/>
</dbReference>
<protein>
    <submittedName>
        <fullName evidence="2">Sugar phosphate isomerase/epimerase</fullName>
    </submittedName>
</protein>
<evidence type="ECO:0000313" key="3">
    <source>
        <dbReference type="Proteomes" id="UP001164761"/>
    </source>
</evidence>
<dbReference type="GO" id="GO:0016853">
    <property type="term" value="F:isomerase activity"/>
    <property type="evidence" value="ECO:0007669"/>
    <property type="project" value="UniProtKB-KW"/>
</dbReference>
<dbReference type="RefSeq" id="WP_268007474.1">
    <property type="nucleotide sequence ID" value="NZ_BSUT01000001.1"/>
</dbReference>
<dbReference type="InterPro" id="IPR050312">
    <property type="entry name" value="IolE/XylAMocC-like"/>
</dbReference>
<dbReference type="Proteomes" id="UP001164761">
    <property type="component" value="Chromosome"/>
</dbReference>
<dbReference type="EMBL" id="CP104067">
    <property type="protein sequence ID" value="WAH43595.1"/>
    <property type="molecule type" value="Genomic_DNA"/>
</dbReference>
<dbReference type="InterPro" id="IPR013022">
    <property type="entry name" value="Xyl_isomerase-like_TIM-brl"/>
</dbReference>
<keyword evidence="2" id="KW-0413">Isomerase</keyword>
<evidence type="ECO:0000259" key="1">
    <source>
        <dbReference type="Pfam" id="PF01261"/>
    </source>
</evidence>
<reference evidence="2" key="1">
    <citation type="submission" date="2022-08" db="EMBL/GenBank/DDBJ databases">
        <title>Alicyclobacillus fastidiosus DSM 17978, complete genome.</title>
        <authorList>
            <person name="Wang Q."/>
            <person name="Cai R."/>
            <person name="Wang Z."/>
        </authorList>
    </citation>
    <scope>NUCLEOTIDE SEQUENCE</scope>
    <source>
        <strain evidence="2">DSM 17978</strain>
    </source>
</reference>
<evidence type="ECO:0000313" key="2">
    <source>
        <dbReference type="EMBL" id="WAH43595.1"/>
    </source>
</evidence>
<keyword evidence="3" id="KW-1185">Reference proteome</keyword>
<dbReference type="InterPro" id="IPR036237">
    <property type="entry name" value="Xyl_isomerase-like_sf"/>
</dbReference>
<dbReference type="Gene3D" id="3.20.20.150">
    <property type="entry name" value="Divalent-metal-dependent TIM barrel enzymes"/>
    <property type="match status" value="1"/>
</dbReference>
<name>A0ABY6ZNS9_9BACL</name>
<accession>A0ABY6ZNS9</accession>
<organism evidence="2 3">
    <name type="scientific">Alicyclobacillus fastidiosus</name>
    <dbReference type="NCBI Taxonomy" id="392011"/>
    <lineage>
        <taxon>Bacteria</taxon>
        <taxon>Bacillati</taxon>
        <taxon>Bacillota</taxon>
        <taxon>Bacilli</taxon>
        <taxon>Bacillales</taxon>
        <taxon>Alicyclobacillaceae</taxon>
        <taxon>Alicyclobacillus</taxon>
    </lineage>
</organism>
<dbReference type="SUPFAM" id="SSF51658">
    <property type="entry name" value="Xylose isomerase-like"/>
    <property type="match status" value="1"/>
</dbReference>
<gene>
    <name evidence="2" type="ORF">NZD89_09530</name>
</gene>
<sequence>MANIAVQLYTLRELLEQDFAGTLRKVAGAGYQAVELHTYGGLTPQALRSLLDELGFQAVSAHVALARIENELDVVIEEAKTIGFGYIVCPWLPPERRQTKEDFEALTAVLAQASKKVAEAGLVLAYHNHDFEFERFDGMFVLDLLYANTDPSLVQAELDLYWIHRAGQDPVEYVNKYAGRLDLLHMKDASKDDGSFAEVGQGVLDWEKIIPSAKDAGVKWYIVEQDVCKGDPLESIQTSLAFLKDRV</sequence>
<proteinExistence type="predicted"/>
<dbReference type="Pfam" id="PF01261">
    <property type="entry name" value="AP_endonuc_2"/>
    <property type="match status" value="1"/>
</dbReference>
<feature type="domain" description="Xylose isomerase-like TIM barrel" evidence="1">
    <location>
        <begin position="23"/>
        <end position="245"/>
    </location>
</feature>